<feature type="region of interest" description="Disordered" evidence="1">
    <location>
        <begin position="369"/>
        <end position="414"/>
    </location>
</feature>
<feature type="compositionally biased region" description="Polar residues" evidence="1">
    <location>
        <begin position="375"/>
        <end position="393"/>
    </location>
</feature>
<organism evidence="2 3">
    <name type="scientific">Cystoisospora suis</name>
    <dbReference type="NCBI Taxonomy" id="483139"/>
    <lineage>
        <taxon>Eukaryota</taxon>
        <taxon>Sar</taxon>
        <taxon>Alveolata</taxon>
        <taxon>Apicomplexa</taxon>
        <taxon>Conoidasida</taxon>
        <taxon>Coccidia</taxon>
        <taxon>Eucoccidiorida</taxon>
        <taxon>Eimeriorina</taxon>
        <taxon>Sarcocystidae</taxon>
        <taxon>Cystoisospora</taxon>
    </lineage>
</organism>
<dbReference type="EMBL" id="MIGC01000654">
    <property type="protein sequence ID" value="PHJ24532.1"/>
    <property type="molecule type" value="Genomic_DNA"/>
</dbReference>
<comment type="caution">
    <text evidence="2">The sequence shown here is derived from an EMBL/GenBank/DDBJ whole genome shotgun (WGS) entry which is preliminary data.</text>
</comment>
<reference evidence="2 3" key="1">
    <citation type="journal article" date="2017" name="Int. J. Parasitol.">
        <title>The genome of the protozoan parasite Cystoisospora suis and a reverse vaccinology approach to identify vaccine candidates.</title>
        <authorList>
            <person name="Palmieri N."/>
            <person name="Shrestha A."/>
            <person name="Ruttkowski B."/>
            <person name="Beck T."/>
            <person name="Vogl C."/>
            <person name="Tomley F."/>
            <person name="Blake D.P."/>
            <person name="Joachim A."/>
        </authorList>
    </citation>
    <scope>NUCLEOTIDE SEQUENCE [LARGE SCALE GENOMIC DNA]</scope>
    <source>
        <strain evidence="2 3">Wien I</strain>
    </source>
</reference>
<dbReference type="OrthoDB" id="411182at2759"/>
<dbReference type="RefSeq" id="XP_067926205.1">
    <property type="nucleotide sequence ID" value="XM_068061822.1"/>
</dbReference>
<feature type="compositionally biased region" description="Polar residues" evidence="1">
    <location>
        <begin position="763"/>
        <end position="781"/>
    </location>
</feature>
<accession>A0A2C6LBT9</accession>
<name>A0A2C6LBT9_9APIC</name>
<feature type="region of interest" description="Disordered" evidence="1">
    <location>
        <begin position="433"/>
        <end position="495"/>
    </location>
</feature>
<keyword evidence="3" id="KW-1185">Reference proteome</keyword>
<feature type="region of interest" description="Disordered" evidence="1">
    <location>
        <begin position="761"/>
        <end position="792"/>
    </location>
</feature>
<feature type="compositionally biased region" description="Low complexity" evidence="1">
    <location>
        <begin position="966"/>
        <end position="980"/>
    </location>
</feature>
<evidence type="ECO:0000313" key="2">
    <source>
        <dbReference type="EMBL" id="PHJ24532.1"/>
    </source>
</evidence>
<proteinExistence type="predicted"/>
<sequence>MSTACQSSALLGRCTPLAPGVLSFRNHKPWRGLLLGSGHSTLFSPDRNVVLEDGCHGTGRMSRPRGRLRTAFLPQGSLRCSDHFAIERICAGEHPCSTSAASSSRVDRHVAVKQIGFTQDTPENLLHSSGPLFFVSERRCPWFRDTIGRQRMPVGLGVSSAQCRSARSSAHYQGCHVLSRFHFGVPQMFDSRCQRVQKRTVSSNGRLVRDSFCRRLLETGEKPGEARPACQTEDVPVAARYEEFFTGEGPDDSSGSEWGTAGTVKYSQGEQEAAAAATTTRAGTGIETLDALDPTKALSANGPSYEAHEVYVNPICMQMDLLVFRCGSAEEVLSLLVSHRGVLFLQNLITALDRIADFANGDEHEHFTKLPRPLSSCQGSDAGSVSETSQSLDKATAREPGTGPNASSAAVPCSEEVLTIATAREERSWMGDAAADEEPVQGGSGKGNRLGGLPAAECPDRGQAIGRSQEKSYRRDKDVDSPHRQTAPRNTDDAISCSPLNWRLEGSVPKGWPSGGCTYRDLFSNLVSGEREEGAVGRRGGGARISGRPAAESILRDERYEVLLQDLCFHQHNLSFEAAARVVLALRRLGHRHYPLLSAMLRPLARRAIAFPTLTQSFSTPISASVACSVSPDSATPQTEKEQIATSLTKDQHWAARGTVTETRLTCPDGKSDSMKSGGTRDEGRAQKFEAVLKERVHVLLRCAAVYVWAGYTQHPFFDRIALLLSADLEQGAVITTTGPTPSSYSDCSVFRDPHRTVPPGSSFVQRITPSTTHSTGQTPQPGDGGCAREERYEPISSSSCSSRLAPVFSNPHLPSRRVSGPSVASVLARSPSLVVEALRIFSFLQLRVGHSLFASAAQIIETQIAALTPTQLVTVATAISTQPAYLACSSHLGFACSNPRVNKPAPPFPVASRRRVSPLGSRGYQIESHRGVLQETVAIDTLSNSAITPIKVSGSLLPSVASAASGGSLTSSFSCSGQGRETAEDRDGGSPSDLHARPGKKGFWCHPGENLAKECGPSSRPAPKESSSCYVSYSCQDTISDTTPGLPDRHSSVLDPATHIPDEKHRPLEPVSDRLLRLAALRVETAFPAFPLTSIIALLAAFQRRNLYFPSCVALTLSRSTPHIRLAANVRQRAALPVDDIAQLLECCTFFGDPPGRPLASLKAVGGKLLGAGAPAGVSGVNLRGCPAAGGISRSLDIENEEDSLSSSSSLFSVPERMTEWPDLTEEKKELCDAAAAYLEQHLDEVSERAAMQVTFAFCAVEGAASRHSYVLSFMFRKIGKGTEWEKDKVRVFHLWLCQLLQFPWLLYNLPRRCVFEGLRAWCMRRGGYGVPFAREVAEVSALLTLLRVRHETSVPMPDGPYELDIVLAAPGLERAVILITSECAANTSIPAGGSVLQQRHLELAGFVQVAFLHRPTWRCLRDPGDKLRFLVALLQRLYVSSPPSA</sequence>
<feature type="region of interest" description="Disordered" evidence="1">
    <location>
        <begin position="966"/>
        <end position="1001"/>
    </location>
</feature>
<protein>
    <submittedName>
        <fullName evidence="2">Snare protein</fullName>
    </submittedName>
</protein>
<evidence type="ECO:0000313" key="3">
    <source>
        <dbReference type="Proteomes" id="UP000221165"/>
    </source>
</evidence>
<dbReference type="GeneID" id="94425033"/>
<gene>
    <name evidence="2" type="ORF">CSUI_001617</name>
</gene>
<feature type="compositionally biased region" description="Basic and acidic residues" evidence="1">
    <location>
        <begin position="468"/>
        <end position="483"/>
    </location>
</feature>
<dbReference type="Proteomes" id="UP000221165">
    <property type="component" value="Unassembled WGS sequence"/>
</dbReference>
<evidence type="ECO:0000256" key="1">
    <source>
        <dbReference type="SAM" id="MobiDB-lite"/>
    </source>
</evidence>
<dbReference type="VEuPathDB" id="ToxoDB:CSUI_001617"/>